<accession>A0A392VX74</accession>
<dbReference type="AlphaFoldDB" id="A0A392VX74"/>
<comment type="caution">
    <text evidence="1">The sequence shown here is derived from an EMBL/GenBank/DDBJ whole genome shotgun (WGS) entry which is preliminary data.</text>
</comment>
<organism evidence="1 2">
    <name type="scientific">Trifolium medium</name>
    <dbReference type="NCBI Taxonomy" id="97028"/>
    <lineage>
        <taxon>Eukaryota</taxon>
        <taxon>Viridiplantae</taxon>
        <taxon>Streptophyta</taxon>
        <taxon>Embryophyta</taxon>
        <taxon>Tracheophyta</taxon>
        <taxon>Spermatophyta</taxon>
        <taxon>Magnoliopsida</taxon>
        <taxon>eudicotyledons</taxon>
        <taxon>Gunneridae</taxon>
        <taxon>Pentapetalae</taxon>
        <taxon>rosids</taxon>
        <taxon>fabids</taxon>
        <taxon>Fabales</taxon>
        <taxon>Fabaceae</taxon>
        <taxon>Papilionoideae</taxon>
        <taxon>50 kb inversion clade</taxon>
        <taxon>NPAAA clade</taxon>
        <taxon>Hologalegina</taxon>
        <taxon>IRL clade</taxon>
        <taxon>Trifolieae</taxon>
        <taxon>Trifolium</taxon>
    </lineage>
</organism>
<sequence length="35" mass="3794">MLARCTALLMPFARCAGIPARFAAFPRVAQRSADL</sequence>
<reference evidence="1 2" key="1">
    <citation type="journal article" date="2018" name="Front. Plant Sci.">
        <title>Red Clover (Trifolium pratense) and Zigzag Clover (T. medium) - A Picture of Genomic Similarities and Differences.</title>
        <authorList>
            <person name="Dluhosova J."/>
            <person name="Istvanek J."/>
            <person name="Nedelnik J."/>
            <person name="Repkova J."/>
        </authorList>
    </citation>
    <scope>NUCLEOTIDE SEQUENCE [LARGE SCALE GENOMIC DNA]</scope>
    <source>
        <strain evidence="2">cv. 10/8</strain>
        <tissue evidence="1">Leaf</tissue>
    </source>
</reference>
<dbReference type="EMBL" id="LXQA011268070">
    <property type="protein sequence ID" value="MCI91285.1"/>
    <property type="molecule type" value="Genomic_DNA"/>
</dbReference>
<keyword evidence="2" id="KW-1185">Reference proteome</keyword>
<evidence type="ECO:0000313" key="1">
    <source>
        <dbReference type="EMBL" id="MCI91285.1"/>
    </source>
</evidence>
<evidence type="ECO:0000313" key="2">
    <source>
        <dbReference type="Proteomes" id="UP000265520"/>
    </source>
</evidence>
<proteinExistence type="predicted"/>
<name>A0A392VX74_9FABA</name>
<protein>
    <submittedName>
        <fullName evidence="1">Uncharacterized protein</fullName>
    </submittedName>
</protein>
<dbReference type="Proteomes" id="UP000265520">
    <property type="component" value="Unassembled WGS sequence"/>
</dbReference>